<dbReference type="GO" id="GO:0009401">
    <property type="term" value="P:phosphoenolpyruvate-dependent sugar phosphotransferase system"/>
    <property type="evidence" value="ECO:0007669"/>
    <property type="project" value="InterPro"/>
</dbReference>
<dbReference type="InterPro" id="IPR004704">
    <property type="entry name" value="PTS_IID_man"/>
</dbReference>
<sequence>MSNVMKSDEKKLINQLFWRSFALEGSFNYEKMQALGFA</sequence>
<evidence type="ECO:0000313" key="2">
    <source>
        <dbReference type="Proteomes" id="UP000005950"/>
    </source>
</evidence>
<reference evidence="1 2" key="1">
    <citation type="submission" date="2008-12" db="EMBL/GenBank/DDBJ databases">
        <authorList>
            <person name="Fulton L."/>
            <person name="Clifton S."/>
            <person name="Fulton B."/>
            <person name="Xu J."/>
            <person name="Minx P."/>
            <person name="Pepin K.H."/>
            <person name="Johnson M."/>
            <person name="Bhonagiri V."/>
            <person name="Nash W.E."/>
            <person name="Mardis E.R."/>
            <person name="Wilson R.K."/>
        </authorList>
    </citation>
    <scope>NUCLEOTIDE SEQUENCE [LARGE SCALE GENOMIC DNA]</scope>
    <source>
        <strain evidence="1 2">DSM 12042</strain>
    </source>
</reference>
<reference evidence="1 2" key="2">
    <citation type="submission" date="2009-02" db="EMBL/GenBank/DDBJ databases">
        <title>Draft genome sequence of Holdemania filiformis DSM 12042.</title>
        <authorList>
            <person name="Sudarsanam P."/>
            <person name="Ley R."/>
            <person name="Guruge J."/>
            <person name="Turnbaugh P.J."/>
            <person name="Mahowald M."/>
            <person name="Liep D."/>
            <person name="Gordon J."/>
        </authorList>
    </citation>
    <scope>NUCLEOTIDE SEQUENCE [LARGE SCALE GENOMIC DNA]</scope>
    <source>
        <strain evidence="1 2">DSM 12042</strain>
    </source>
</reference>
<dbReference type="GO" id="GO:0016020">
    <property type="term" value="C:membrane"/>
    <property type="evidence" value="ECO:0007669"/>
    <property type="project" value="InterPro"/>
</dbReference>
<dbReference type="STRING" id="545696.HOLDEFILI_03160"/>
<dbReference type="Proteomes" id="UP000005950">
    <property type="component" value="Unassembled WGS sequence"/>
</dbReference>
<protein>
    <submittedName>
        <fullName evidence="1">Uncharacterized protein</fullName>
    </submittedName>
</protein>
<dbReference type="Pfam" id="PF03613">
    <property type="entry name" value="EIID-AGA"/>
    <property type="match status" value="1"/>
</dbReference>
<dbReference type="AlphaFoldDB" id="B9YBF3"/>
<name>B9YBF3_9FIRM</name>
<gene>
    <name evidence="1" type="ORF">HOLDEFILI_03160</name>
</gene>
<dbReference type="EMBL" id="ACCF01000199">
    <property type="protein sequence ID" value="EEF66674.1"/>
    <property type="molecule type" value="Genomic_DNA"/>
</dbReference>
<comment type="caution">
    <text evidence="1">The sequence shown here is derived from an EMBL/GenBank/DDBJ whole genome shotgun (WGS) entry which is preliminary data.</text>
</comment>
<accession>B9YBF3</accession>
<dbReference type="HOGENOM" id="CLU_3328773_0_0_9"/>
<organism evidence="1 2">
    <name type="scientific">Holdemania filiformis DSM 12042</name>
    <dbReference type="NCBI Taxonomy" id="545696"/>
    <lineage>
        <taxon>Bacteria</taxon>
        <taxon>Bacillati</taxon>
        <taxon>Bacillota</taxon>
        <taxon>Erysipelotrichia</taxon>
        <taxon>Erysipelotrichales</taxon>
        <taxon>Erysipelotrichaceae</taxon>
        <taxon>Holdemania</taxon>
    </lineage>
</organism>
<proteinExistence type="predicted"/>
<evidence type="ECO:0000313" key="1">
    <source>
        <dbReference type="EMBL" id="EEF66674.1"/>
    </source>
</evidence>